<evidence type="ECO:0008006" key="3">
    <source>
        <dbReference type="Google" id="ProtNLM"/>
    </source>
</evidence>
<dbReference type="PANTHER" id="PTHR35969:SF1">
    <property type="entry name" value="FAMILY WITH SEQUENCE SIMILARITY 243 MEMBER A"/>
    <property type="match status" value="1"/>
</dbReference>
<reference evidence="1 2" key="1">
    <citation type="submission" date="2013-11" db="EMBL/GenBank/DDBJ databases">
        <title>The Damaraland mole rat (Fukomys damarensis) genome and evolution of African mole rats.</title>
        <authorList>
            <person name="Gladyshev V.N."/>
            <person name="Fang X."/>
        </authorList>
    </citation>
    <scope>NUCLEOTIDE SEQUENCE [LARGE SCALE GENOMIC DNA]</scope>
    <source>
        <tissue evidence="1">Liver</tissue>
    </source>
</reference>
<proteinExistence type="predicted"/>
<dbReference type="OrthoDB" id="2266637at2759"/>
<dbReference type="EMBL" id="KN124779">
    <property type="protein sequence ID" value="KFO20388.1"/>
    <property type="molecule type" value="Genomic_DNA"/>
</dbReference>
<dbReference type="eggNOG" id="ENOG502RXAQ">
    <property type="taxonomic scope" value="Eukaryota"/>
</dbReference>
<organism evidence="1 2">
    <name type="scientific">Fukomys damarensis</name>
    <name type="common">Damaraland mole rat</name>
    <name type="synonym">Cryptomys damarensis</name>
    <dbReference type="NCBI Taxonomy" id="885580"/>
    <lineage>
        <taxon>Eukaryota</taxon>
        <taxon>Metazoa</taxon>
        <taxon>Chordata</taxon>
        <taxon>Craniata</taxon>
        <taxon>Vertebrata</taxon>
        <taxon>Euteleostomi</taxon>
        <taxon>Mammalia</taxon>
        <taxon>Eutheria</taxon>
        <taxon>Euarchontoglires</taxon>
        <taxon>Glires</taxon>
        <taxon>Rodentia</taxon>
        <taxon>Hystricomorpha</taxon>
        <taxon>Bathyergidae</taxon>
        <taxon>Fukomys</taxon>
    </lineage>
</organism>
<evidence type="ECO:0000313" key="2">
    <source>
        <dbReference type="Proteomes" id="UP000028990"/>
    </source>
</evidence>
<dbReference type="Proteomes" id="UP000028990">
    <property type="component" value="Unassembled WGS sequence"/>
</dbReference>
<dbReference type="InterPro" id="IPR037728">
    <property type="entry name" value="C21orf140-like"/>
</dbReference>
<keyword evidence="2" id="KW-1185">Reference proteome</keyword>
<accession>A0A091CRG7</accession>
<sequence>MPHFATPLLKNIIIRSQFDSIRRKQCLQYLKTLKSLRYDGFQTVYFGETDIPESLVSGEDFDNGNFLQTPTWCIVHAGGSQGWVPWKYRVFLRDELCTKQEDKLFFEFCDVVRKTYGKCAIVVKGRRQENEMRPKEDGEAEVQSYAPAVINLTSIVCCPKVARFYGHELLTLPSPYNYLNALDSAWSSLKWFIINNRKEFCLQSTDNAYLYQYILFSDLISKGIERINLSKWKTIVKKVQRWENYYLGKFS</sequence>
<protein>
    <recommendedName>
        <fullName evidence="3">Protein FAM243A</fullName>
    </recommendedName>
</protein>
<name>A0A091CRG7_FUKDA</name>
<gene>
    <name evidence="1" type="ORF">H920_18231</name>
</gene>
<dbReference type="AlphaFoldDB" id="A0A091CRG7"/>
<dbReference type="PANTHER" id="PTHR35969">
    <property type="entry name" value="PROTEIN FAM243A-RELATED"/>
    <property type="match status" value="1"/>
</dbReference>
<evidence type="ECO:0000313" key="1">
    <source>
        <dbReference type="EMBL" id="KFO20388.1"/>
    </source>
</evidence>